<proteinExistence type="predicted"/>
<dbReference type="EMBL" id="JAOQAV010000001">
    <property type="protein sequence ID" value="KAJ4197562.1"/>
    <property type="molecule type" value="Genomic_DNA"/>
</dbReference>
<organism evidence="2 3">
    <name type="scientific">Fusarium falciforme</name>
    <dbReference type="NCBI Taxonomy" id="195108"/>
    <lineage>
        <taxon>Eukaryota</taxon>
        <taxon>Fungi</taxon>
        <taxon>Dikarya</taxon>
        <taxon>Ascomycota</taxon>
        <taxon>Pezizomycotina</taxon>
        <taxon>Sordariomycetes</taxon>
        <taxon>Hypocreomycetidae</taxon>
        <taxon>Hypocreales</taxon>
        <taxon>Nectriaceae</taxon>
        <taxon>Fusarium</taxon>
        <taxon>Fusarium solani species complex</taxon>
    </lineage>
</organism>
<name>A0A9W8RG57_9HYPO</name>
<evidence type="ECO:0000313" key="3">
    <source>
        <dbReference type="Proteomes" id="UP001152087"/>
    </source>
</evidence>
<keyword evidence="3" id="KW-1185">Reference proteome</keyword>
<evidence type="ECO:0000256" key="1">
    <source>
        <dbReference type="SAM" id="MobiDB-lite"/>
    </source>
</evidence>
<evidence type="ECO:0000313" key="2">
    <source>
        <dbReference type="EMBL" id="KAJ4197562.1"/>
    </source>
</evidence>
<gene>
    <name evidence="2" type="ORF">NW755_000260</name>
</gene>
<accession>A0A9W8RG57</accession>
<protein>
    <submittedName>
        <fullName evidence="2">Uncharacterized protein</fullName>
    </submittedName>
</protein>
<comment type="caution">
    <text evidence="2">The sequence shown here is derived from an EMBL/GenBank/DDBJ whole genome shotgun (WGS) entry which is preliminary data.</text>
</comment>
<reference evidence="2" key="1">
    <citation type="submission" date="2022-09" db="EMBL/GenBank/DDBJ databases">
        <title>Fusarium specimens isolated from Avocado Roots.</title>
        <authorList>
            <person name="Stajich J."/>
            <person name="Roper C."/>
            <person name="Heimlech-Rivalta G."/>
        </authorList>
    </citation>
    <scope>NUCLEOTIDE SEQUENCE</scope>
    <source>
        <strain evidence="2">A02</strain>
    </source>
</reference>
<feature type="region of interest" description="Disordered" evidence="1">
    <location>
        <begin position="1"/>
        <end position="25"/>
    </location>
</feature>
<dbReference type="Proteomes" id="UP001152087">
    <property type="component" value="Unassembled WGS sequence"/>
</dbReference>
<dbReference type="AlphaFoldDB" id="A0A9W8RG57"/>
<sequence length="107" mass="11711">MWMNREEVSLQGKGSSPPNVDGMFSKHMHTHTLTHTTPRGSLGAKKALLPSIPIPSRVLADGDWLPACCEGENSGLWCGFTTWDHPSIQAKPSCGSKAEWTPLEVQR</sequence>